<dbReference type="AlphaFoldDB" id="A0A0D8P5E9"/>
<organism evidence="3 6">
    <name type="scientific">Photobacterium iliopiscarium</name>
    <dbReference type="NCBI Taxonomy" id="56192"/>
    <lineage>
        <taxon>Bacteria</taxon>
        <taxon>Pseudomonadati</taxon>
        <taxon>Pseudomonadota</taxon>
        <taxon>Gammaproteobacteria</taxon>
        <taxon>Vibrionales</taxon>
        <taxon>Vibrionaceae</taxon>
        <taxon>Photobacterium</taxon>
    </lineage>
</organism>
<dbReference type="SUPFAM" id="SSF103247">
    <property type="entry name" value="TT1751-like"/>
    <property type="match status" value="1"/>
</dbReference>
<reference evidence="3 6" key="1">
    <citation type="submission" date="2018-01" db="EMBL/GenBank/DDBJ databases">
        <title>Whole genome sequencing of Histamine producing bacteria.</title>
        <authorList>
            <person name="Butler K."/>
        </authorList>
    </citation>
    <scope>NUCLEOTIDE SEQUENCE [LARGE SCALE GENOMIC DNA]</scope>
    <source>
        <strain evidence="4 5">ATCC 51761</strain>
        <strain evidence="3 6">NCIMB 13481</strain>
    </source>
</reference>
<dbReference type="RefSeq" id="WP_045035388.1">
    <property type="nucleotide sequence ID" value="NZ_JZSR01000001.1"/>
</dbReference>
<dbReference type="EMBL" id="PYLW01000014">
    <property type="protein sequence ID" value="PSV95597.1"/>
    <property type="molecule type" value="Genomic_DNA"/>
</dbReference>
<dbReference type="Gene3D" id="3.30.310.70">
    <property type="entry name" value="TT1751-like domain"/>
    <property type="match status" value="1"/>
</dbReference>
<keyword evidence="5" id="KW-1185">Reference proteome</keyword>
<accession>A0A0D8P5E9</accession>
<dbReference type="EMBL" id="PYOP01000001">
    <property type="protein sequence ID" value="PSW99655.1"/>
    <property type="molecule type" value="Genomic_DNA"/>
</dbReference>
<evidence type="ECO:0000313" key="4">
    <source>
        <dbReference type="EMBL" id="PSW99655.1"/>
    </source>
</evidence>
<dbReference type="Proteomes" id="UP000241954">
    <property type="component" value="Unassembled WGS sequence"/>
</dbReference>
<dbReference type="InterPro" id="IPR005180">
    <property type="entry name" value="DUF302"/>
</dbReference>
<keyword evidence="1" id="KW-0732">Signal</keyword>
<dbReference type="Pfam" id="PF03625">
    <property type="entry name" value="DUF302"/>
    <property type="match status" value="1"/>
</dbReference>
<evidence type="ECO:0000259" key="2">
    <source>
        <dbReference type="Pfam" id="PF03625"/>
    </source>
</evidence>
<feature type="signal peptide" evidence="1">
    <location>
        <begin position="1"/>
        <end position="25"/>
    </location>
</feature>
<gene>
    <name evidence="3" type="ORF">C9I88_13130</name>
    <name evidence="4" type="ORF">C9J52_00175</name>
</gene>
<sequence>MKTKNILLTTLMSSVLFIASQSAVAAPVNAFMTVASQQSFAETTQAIQEAATNNQMMVMGKIDQAKVMSMTGLKMEGAQSFLIGSPQSGKKLFSMFPAAGAVVPVRLYVWEQNHKTSIGWFNPAQQLTMISPKLQMPGKMLEKKIMDIAVQASRN</sequence>
<feature type="domain" description="DUF302" evidence="2">
    <location>
        <begin position="62"/>
        <end position="123"/>
    </location>
</feature>
<dbReference type="GeneID" id="93547225"/>
<dbReference type="STRING" id="56192.UB38_06350"/>
<dbReference type="PANTHER" id="PTHR38342:SF2">
    <property type="entry name" value="INNER MEMBRANE OR EXPORTED"/>
    <property type="match status" value="1"/>
</dbReference>
<name>A0A0D8P5E9_9GAMM</name>
<protein>
    <submittedName>
        <fullName evidence="3">DUF302 domain-containing protein</fullName>
    </submittedName>
</protein>
<evidence type="ECO:0000313" key="6">
    <source>
        <dbReference type="Proteomes" id="UP000241954"/>
    </source>
</evidence>
<evidence type="ECO:0000313" key="5">
    <source>
        <dbReference type="Proteomes" id="UP000241190"/>
    </source>
</evidence>
<dbReference type="OrthoDB" id="5827953at2"/>
<proteinExistence type="predicted"/>
<feature type="chain" id="PRO_5030005995" evidence="1">
    <location>
        <begin position="26"/>
        <end position="155"/>
    </location>
</feature>
<comment type="caution">
    <text evidence="3">The sequence shown here is derived from an EMBL/GenBank/DDBJ whole genome shotgun (WGS) entry which is preliminary data.</text>
</comment>
<dbReference type="PANTHER" id="PTHR38342">
    <property type="entry name" value="SLR5037 PROTEIN"/>
    <property type="match status" value="1"/>
</dbReference>
<dbReference type="InterPro" id="IPR035923">
    <property type="entry name" value="TT1751-like_sf"/>
</dbReference>
<evidence type="ECO:0000313" key="3">
    <source>
        <dbReference type="EMBL" id="PSV95597.1"/>
    </source>
</evidence>
<evidence type="ECO:0000256" key="1">
    <source>
        <dbReference type="SAM" id="SignalP"/>
    </source>
</evidence>
<dbReference type="CDD" id="cd14797">
    <property type="entry name" value="DUF302"/>
    <property type="match status" value="1"/>
</dbReference>
<dbReference type="Proteomes" id="UP000241190">
    <property type="component" value="Unassembled WGS sequence"/>
</dbReference>